<evidence type="ECO:0000313" key="1">
    <source>
        <dbReference type="EMBL" id="UNY46995.1"/>
    </source>
</evidence>
<gene>
    <name evidence="1" type="ORF">EHEKIMEA_00113</name>
</gene>
<evidence type="ECO:0000313" key="2">
    <source>
        <dbReference type="Proteomes" id="UP000832072"/>
    </source>
</evidence>
<keyword evidence="2" id="KW-1185">Reference proteome</keyword>
<accession>A0AAE9GAN7</accession>
<organism evidence="1 2">
    <name type="scientific">Cronobacter phage LPCS28</name>
    <dbReference type="NCBI Taxonomy" id="2924885"/>
    <lineage>
        <taxon>Viruses</taxon>
        <taxon>Duplodnaviria</taxon>
        <taxon>Heunggongvirae</taxon>
        <taxon>Uroviricota</taxon>
        <taxon>Caudoviricetes</taxon>
        <taxon>Pantevenvirales</taxon>
        <taxon>Straboviridae</taxon>
        <taxon>Nanhuvirus</taxon>
        <taxon>Nanhuvirus LPCS28</taxon>
    </lineage>
</organism>
<sequence>MNATNYLNSMFGANNAINRLTAMCKAKDFVQGENHFEFKFANSLAKVNGVKVNHVKFIKTDETWKVVFGRIKKVKMFGVSIPEYEVVQEYSEIWENQVKAIFEQTTGFFTSL</sequence>
<reference evidence="1 2" key="1">
    <citation type="submission" date="2022-02" db="EMBL/GenBank/DDBJ databases">
        <authorList>
            <person name="Tian F."/>
            <person name="Li J."/>
            <person name="Li F."/>
            <person name="Tong Y."/>
        </authorList>
    </citation>
    <scope>NUCLEOTIDE SEQUENCE [LARGE SCALE GENOMIC DNA]</scope>
</reference>
<dbReference type="EMBL" id="OM638103">
    <property type="protein sequence ID" value="UNY46995.1"/>
    <property type="molecule type" value="Genomic_DNA"/>
</dbReference>
<proteinExistence type="predicted"/>
<name>A0AAE9GAN7_9CAUD</name>
<dbReference type="Proteomes" id="UP000832072">
    <property type="component" value="Segment"/>
</dbReference>
<protein>
    <submittedName>
        <fullName evidence="1">Uncharacterized protein</fullName>
    </submittedName>
</protein>